<gene>
    <name evidence="13" type="ORF">V8G54_001470</name>
</gene>
<comment type="similarity">
    <text evidence="1 10">Belongs to the iron/ascorbate-dependent oxidoreductase family.</text>
</comment>
<dbReference type="PANTHER" id="PTHR47991">
    <property type="entry name" value="OXOGLUTARATE/IRON-DEPENDENT DIOXYGENASE"/>
    <property type="match status" value="1"/>
</dbReference>
<dbReference type="InterPro" id="IPR027443">
    <property type="entry name" value="IPNS-like_sf"/>
</dbReference>
<dbReference type="InterPro" id="IPR026992">
    <property type="entry name" value="DIOX_N"/>
</dbReference>
<dbReference type="SUPFAM" id="SSF51197">
    <property type="entry name" value="Clavaminate synthase-like"/>
    <property type="match status" value="1"/>
</dbReference>
<accession>A0AAQ3P8E5</accession>
<dbReference type="GO" id="GO:0009693">
    <property type="term" value="P:ethylene biosynthetic process"/>
    <property type="evidence" value="ECO:0007669"/>
    <property type="project" value="UniProtKB-KW"/>
</dbReference>
<dbReference type="EC" id="1.14.17.4" evidence="8"/>
<keyword evidence="6 10" id="KW-0408">Iron</keyword>
<dbReference type="Pfam" id="PF14226">
    <property type="entry name" value="DIOX_N"/>
    <property type="match status" value="1"/>
</dbReference>
<evidence type="ECO:0000256" key="10">
    <source>
        <dbReference type="RuleBase" id="RU003682"/>
    </source>
</evidence>
<dbReference type="AlphaFoldDB" id="A0AAQ3P8E5"/>
<dbReference type="Pfam" id="PF03171">
    <property type="entry name" value="2OG-FeII_Oxy"/>
    <property type="match status" value="1"/>
</dbReference>
<evidence type="ECO:0000256" key="9">
    <source>
        <dbReference type="ARBA" id="ARBA00050579"/>
    </source>
</evidence>
<comment type="catalytic activity">
    <reaction evidence="9">
        <text>1-aminocyclopropane-1-carboxylate + L-ascorbate + O2 = ethene + L-dehydroascorbate + hydrogen cyanide + CO2 + 2 H2O</text>
        <dbReference type="Rhea" id="RHEA:23640"/>
        <dbReference type="ChEBI" id="CHEBI:15377"/>
        <dbReference type="ChEBI" id="CHEBI:15379"/>
        <dbReference type="ChEBI" id="CHEBI:16526"/>
        <dbReference type="ChEBI" id="CHEBI:18153"/>
        <dbReference type="ChEBI" id="CHEBI:18407"/>
        <dbReference type="ChEBI" id="CHEBI:38290"/>
        <dbReference type="ChEBI" id="CHEBI:58360"/>
        <dbReference type="ChEBI" id="CHEBI:58539"/>
        <dbReference type="EC" id="1.14.17.4"/>
    </reaction>
</comment>
<dbReference type="Gene3D" id="2.60.120.330">
    <property type="entry name" value="B-lactam Antibiotic, Isopenicillin N Synthase, Chain"/>
    <property type="match status" value="1"/>
</dbReference>
<evidence type="ECO:0000256" key="4">
    <source>
        <dbReference type="ARBA" id="ARBA00022896"/>
    </source>
</evidence>
<dbReference type="GO" id="GO:0031418">
    <property type="term" value="F:L-ascorbic acid binding"/>
    <property type="evidence" value="ECO:0007669"/>
    <property type="project" value="UniProtKB-KW"/>
</dbReference>
<organism evidence="13 14">
    <name type="scientific">Vigna mungo</name>
    <name type="common">Black gram</name>
    <name type="synonym">Phaseolus mungo</name>
    <dbReference type="NCBI Taxonomy" id="3915"/>
    <lineage>
        <taxon>Eukaryota</taxon>
        <taxon>Viridiplantae</taxon>
        <taxon>Streptophyta</taxon>
        <taxon>Embryophyta</taxon>
        <taxon>Tracheophyta</taxon>
        <taxon>Spermatophyta</taxon>
        <taxon>Magnoliopsida</taxon>
        <taxon>eudicotyledons</taxon>
        <taxon>Gunneridae</taxon>
        <taxon>Pentapetalae</taxon>
        <taxon>rosids</taxon>
        <taxon>fabids</taxon>
        <taxon>Fabales</taxon>
        <taxon>Fabaceae</taxon>
        <taxon>Papilionoideae</taxon>
        <taxon>50 kb inversion clade</taxon>
        <taxon>NPAAA clade</taxon>
        <taxon>indigoferoid/millettioid clade</taxon>
        <taxon>Phaseoleae</taxon>
        <taxon>Vigna</taxon>
    </lineage>
</organism>
<dbReference type="FunFam" id="2.60.120.330:FF:000010">
    <property type="entry name" value="1-aminocyclopropane-1-carboxylate oxidase 1"/>
    <property type="match status" value="1"/>
</dbReference>
<keyword evidence="14" id="KW-1185">Reference proteome</keyword>
<dbReference type="Proteomes" id="UP001374535">
    <property type="component" value="Chromosome 1"/>
</dbReference>
<evidence type="ECO:0000256" key="8">
    <source>
        <dbReference type="ARBA" id="ARBA00039090"/>
    </source>
</evidence>
<dbReference type="InterPro" id="IPR005123">
    <property type="entry name" value="Oxoglu/Fe-dep_dioxygenase_dom"/>
</dbReference>
<dbReference type="InterPro" id="IPR050295">
    <property type="entry name" value="Plant_2OG-oxidoreductases"/>
</dbReference>
<evidence type="ECO:0000256" key="11">
    <source>
        <dbReference type="SAM" id="Coils"/>
    </source>
</evidence>
<dbReference type="GO" id="GO:0046872">
    <property type="term" value="F:metal ion binding"/>
    <property type="evidence" value="ECO:0007669"/>
    <property type="project" value="UniProtKB-KW"/>
</dbReference>
<dbReference type="PROSITE" id="PS51471">
    <property type="entry name" value="FE2OG_OXY"/>
    <property type="match status" value="1"/>
</dbReference>
<evidence type="ECO:0000313" key="14">
    <source>
        <dbReference type="Proteomes" id="UP001374535"/>
    </source>
</evidence>
<comment type="pathway">
    <text evidence="7">Alkene biosynthesis; ethylene biosynthesis via S-adenosyl-L-methionine; ethylene from S-adenosyl-L-methionine: step 2/2.</text>
</comment>
<evidence type="ECO:0000256" key="7">
    <source>
        <dbReference type="ARBA" id="ARBA00037892"/>
    </source>
</evidence>
<evidence type="ECO:0000259" key="12">
    <source>
        <dbReference type="PROSITE" id="PS51471"/>
    </source>
</evidence>
<evidence type="ECO:0000256" key="6">
    <source>
        <dbReference type="ARBA" id="ARBA00023004"/>
    </source>
</evidence>
<keyword evidence="3 10" id="KW-0479">Metal-binding</keyword>
<keyword evidence="11" id="KW-0175">Coiled coil</keyword>
<protein>
    <recommendedName>
        <fullName evidence="8">aminocyclopropanecarboxylate oxidase</fullName>
        <ecNumber evidence="8">1.14.17.4</ecNumber>
    </recommendedName>
</protein>
<dbReference type="InterPro" id="IPR044861">
    <property type="entry name" value="IPNS-like_FE2OG_OXY"/>
</dbReference>
<keyword evidence="2" id="KW-0266">Ethylene biosynthesis</keyword>
<evidence type="ECO:0000256" key="3">
    <source>
        <dbReference type="ARBA" id="ARBA00022723"/>
    </source>
</evidence>
<feature type="coiled-coil region" evidence="11">
    <location>
        <begin position="107"/>
        <end position="134"/>
    </location>
</feature>
<dbReference type="EMBL" id="CP144700">
    <property type="protein sequence ID" value="WVZ22926.1"/>
    <property type="molecule type" value="Genomic_DNA"/>
</dbReference>
<reference evidence="13 14" key="1">
    <citation type="journal article" date="2023" name="Life. Sci Alliance">
        <title>Evolutionary insights into 3D genome organization and epigenetic landscape of Vigna mungo.</title>
        <authorList>
            <person name="Junaid A."/>
            <person name="Singh B."/>
            <person name="Bhatia S."/>
        </authorList>
    </citation>
    <scope>NUCLEOTIDE SEQUENCE [LARGE SCALE GENOMIC DNA]</scope>
    <source>
        <strain evidence="13">Urdbean</strain>
    </source>
</reference>
<name>A0AAQ3P8E5_VIGMU</name>
<feature type="domain" description="Fe2OG dioxygenase" evidence="12">
    <location>
        <begin position="153"/>
        <end position="272"/>
    </location>
</feature>
<dbReference type="GO" id="GO:0009815">
    <property type="term" value="F:1-aminocyclopropane-1-carboxylate oxidase activity"/>
    <property type="evidence" value="ECO:0007669"/>
    <property type="project" value="UniProtKB-EC"/>
</dbReference>
<proteinExistence type="inferred from homology"/>
<keyword evidence="5 10" id="KW-0560">Oxidoreductase</keyword>
<sequence>MENFPVINLENINGEERKAVLEKIEDACENWGFFELVNHGIPLELLDTVERLTKEHYRKCMEQRFKEAVASKGLEGVQGEIKDMDWESTFFLRHLPHSNISEIPDLSEEYRKAMKDFAQKLEKLAEELLDLLCENLGLEKGYLKKAFYGSKGPNFGTKVANYPPCPKPELVKGLRAHTDAGGIILLLQDDKVSGLQLLKDGQWVDVPPMRHSIVVNLGDQLEVNEIVLNSGYDSKNILVKQVITNGKYKSVEHRVIARTDGTRMSIASFYNPAGDAVIYPAPALLETKTQVIDKVYPKFVFEDYMRLYATLKFQPKEPRFEAMKGVNTV</sequence>
<evidence type="ECO:0000256" key="5">
    <source>
        <dbReference type="ARBA" id="ARBA00023002"/>
    </source>
</evidence>
<evidence type="ECO:0000256" key="1">
    <source>
        <dbReference type="ARBA" id="ARBA00008056"/>
    </source>
</evidence>
<keyword evidence="4" id="KW-0847">Vitamin C</keyword>
<evidence type="ECO:0000313" key="13">
    <source>
        <dbReference type="EMBL" id="WVZ22926.1"/>
    </source>
</evidence>
<evidence type="ECO:0000256" key="2">
    <source>
        <dbReference type="ARBA" id="ARBA00022666"/>
    </source>
</evidence>